<sequence>PPPSPKLHIPYCRYAFSLSASRLTSNSRQGDWQAMQDEQRLEEQAVSKAAEMQLSSQLDQAEKINVDVQTDLWKLIQGQADGVSFSGKGLVVQKDVRLEELVLQTDKIDINLLSAIFGEIELNKPVKSIARVVLKEADINRALTSNYIRSKIPTFDLNVDGEIVSLKPQEIQIFLPGDGKIKCNGTVSIHEKGNTNELSFMAMVRPRTQTQPIMLESFTCTEGNGISLEIVTALMQKIKELVNLPYIKLDGMALQIKNMEVQKESIKTWVEAYIKQIPKM</sequence>
<gene>
    <name evidence="1" type="ORF">OGM63_08255</name>
</gene>
<protein>
    <submittedName>
        <fullName evidence="1">DUF2993 domain-containing protein</fullName>
    </submittedName>
</protein>
<keyword evidence="2" id="KW-1185">Reference proteome</keyword>
<dbReference type="Pfam" id="PF11209">
    <property type="entry name" value="LmeA"/>
    <property type="match status" value="1"/>
</dbReference>
<organism evidence="1 2">
    <name type="scientific">Plectonema radiosum NIES-515</name>
    <dbReference type="NCBI Taxonomy" id="2986073"/>
    <lineage>
        <taxon>Bacteria</taxon>
        <taxon>Bacillati</taxon>
        <taxon>Cyanobacteriota</taxon>
        <taxon>Cyanophyceae</taxon>
        <taxon>Oscillatoriophycideae</taxon>
        <taxon>Oscillatoriales</taxon>
        <taxon>Microcoleaceae</taxon>
        <taxon>Plectonema</taxon>
    </lineage>
</organism>
<name>A0ABT3AWQ7_9CYAN</name>
<dbReference type="InterPro" id="IPR021373">
    <property type="entry name" value="DUF2993"/>
</dbReference>
<dbReference type="EMBL" id="JAOWRF010000124">
    <property type="protein sequence ID" value="MCV3213515.1"/>
    <property type="molecule type" value="Genomic_DNA"/>
</dbReference>
<evidence type="ECO:0000313" key="2">
    <source>
        <dbReference type="Proteomes" id="UP001526143"/>
    </source>
</evidence>
<accession>A0ABT3AWQ7</accession>
<reference evidence="1 2" key="1">
    <citation type="submission" date="2022-10" db="EMBL/GenBank/DDBJ databases">
        <title>Identification of biosynthetic pathway for the production of the potent trypsin inhibitor radiosumin.</title>
        <authorList>
            <person name="Fewer D.P."/>
            <person name="Delbaje E."/>
            <person name="Ouyang X."/>
            <person name="Agostino P.D."/>
            <person name="Wahlsten M."/>
            <person name="Jokela J."/>
            <person name="Permi P."/>
            <person name="Haapaniemi E."/>
            <person name="Koistinen H."/>
        </authorList>
    </citation>
    <scope>NUCLEOTIDE SEQUENCE [LARGE SCALE GENOMIC DNA]</scope>
    <source>
        <strain evidence="1 2">NIES-515</strain>
    </source>
</reference>
<evidence type="ECO:0000313" key="1">
    <source>
        <dbReference type="EMBL" id="MCV3213515.1"/>
    </source>
</evidence>
<dbReference type="RefSeq" id="WP_263745031.1">
    <property type="nucleotide sequence ID" value="NZ_JAOWRF010000124.1"/>
</dbReference>
<dbReference type="Proteomes" id="UP001526143">
    <property type="component" value="Unassembled WGS sequence"/>
</dbReference>
<proteinExistence type="predicted"/>
<comment type="caution">
    <text evidence="1">The sequence shown here is derived from an EMBL/GenBank/DDBJ whole genome shotgun (WGS) entry which is preliminary data.</text>
</comment>
<feature type="non-terminal residue" evidence="1">
    <location>
        <position position="1"/>
    </location>
</feature>